<dbReference type="InterPro" id="IPR007169">
    <property type="entry name" value="RemA-like"/>
</dbReference>
<name>A0A931ARL8_9FIRM</name>
<dbReference type="RefSeq" id="WP_270454699.1">
    <property type="nucleotide sequence ID" value="NZ_JADPIE010000007.1"/>
</dbReference>
<dbReference type="Pfam" id="PF04025">
    <property type="entry name" value="RemA-like"/>
    <property type="match status" value="1"/>
</dbReference>
<keyword evidence="2" id="KW-1185">Reference proteome</keyword>
<accession>A0A931ARL8</accession>
<dbReference type="Proteomes" id="UP000621436">
    <property type="component" value="Unassembled WGS sequence"/>
</dbReference>
<dbReference type="AlphaFoldDB" id="A0A931ARL8"/>
<sequence length="88" mass="9834">MFLHIGDGNMIPAKDIVFLGDIESVADSKITDEFFKMADEEGFIIDQTKANSKIRSFILTGEKIYYSIISTNTLEDRLKNLISENGGV</sequence>
<evidence type="ECO:0000313" key="2">
    <source>
        <dbReference type="Proteomes" id="UP000621436"/>
    </source>
</evidence>
<organism evidence="1 2">
    <name type="scientific">Halonatronomonas betaini</name>
    <dbReference type="NCBI Taxonomy" id="2778430"/>
    <lineage>
        <taxon>Bacteria</taxon>
        <taxon>Bacillati</taxon>
        <taxon>Bacillota</taxon>
        <taxon>Clostridia</taxon>
        <taxon>Halanaerobiales</taxon>
        <taxon>Halarsenatibacteraceae</taxon>
        <taxon>Halonatronomonas</taxon>
    </lineage>
</organism>
<dbReference type="NCBIfam" id="NF046065">
    <property type="entry name" value="MtxRegRemB"/>
    <property type="match status" value="1"/>
</dbReference>
<comment type="caution">
    <text evidence="1">The sequence shown here is derived from an EMBL/GenBank/DDBJ whole genome shotgun (WGS) entry which is preliminary data.</text>
</comment>
<evidence type="ECO:0000313" key="1">
    <source>
        <dbReference type="EMBL" id="MBF8437692.1"/>
    </source>
</evidence>
<proteinExistence type="predicted"/>
<gene>
    <name evidence="1" type="ORF">I0Q91_11410</name>
</gene>
<reference evidence="1" key="1">
    <citation type="submission" date="2020-11" db="EMBL/GenBank/DDBJ databases">
        <title>Halonatronomonas betainensis gen. nov., sp. nov. a novel haloalkaliphilic representative of the family Halanaerobiacae capable of betaine degradation.</title>
        <authorList>
            <person name="Boltyanskaya Y."/>
            <person name="Kevbrin V."/>
            <person name="Detkova E."/>
            <person name="Grouzdev D.S."/>
            <person name="Koziaeva V."/>
            <person name="Zhilina T."/>
        </authorList>
    </citation>
    <scope>NUCLEOTIDE SEQUENCE</scope>
    <source>
        <strain evidence="1">Z-7014</strain>
    </source>
</reference>
<protein>
    <submittedName>
        <fullName evidence="1">DUF370 domain-containing protein</fullName>
    </submittedName>
</protein>
<dbReference type="EMBL" id="JADPIE010000007">
    <property type="protein sequence ID" value="MBF8437692.1"/>
    <property type="molecule type" value="Genomic_DNA"/>
</dbReference>